<keyword evidence="4" id="KW-0560">Oxidoreductase</keyword>
<dbReference type="Pfam" id="PF00355">
    <property type="entry name" value="Rieske"/>
    <property type="match status" value="1"/>
</dbReference>
<dbReference type="CDD" id="cd08887">
    <property type="entry name" value="RHO_alpha_C_3"/>
    <property type="match status" value="1"/>
</dbReference>
<accession>A0A1I6M226</accession>
<sequence length="389" mass="43989">MDRHDIGDVAEILLDYVENDRTFQSDRITTVPTDAYFDRAIWQREIDTVFKQVPLMLALTCELPKPGDYKVMDALGLPILITRDKAGVAHAFLNVCSHRGAPVANDGHGNCARFTCKYHSWTFGLDGKLLAVSDRAKFGDLDKSTRPLRALPCEERAGMIFVVLTPGAPIDVDGYFQGMLDDFEAADLKNWTYLGSREIQGANWKIAFDGYLEGYHFASLHPTTIHPRTPSNVTHYESFGPHIRIGFPQVSIGDLKDVPRGEWSARENKGFDFVRILFPNVSAFLAPEIAQIAQLFPGPTPEENRTVLTYIRREAPRDDEDRAQLEAMIEFLRDVTYKEDYLIGLELQKGLKAQAHDSIVLGRNERGNQFFHETLQWYMNGKQGPAPRI</sequence>
<keyword evidence="3" id="KW-0479">Metal-binding</keyword>
<dbReference type="InterPro" id="IPR015879">
    <property type="entry name" value="Ring_hydroxy_dOase_asu_C_dom"/>
</dbReference>
<evidence type="ECO:0000313" key="9">
    <source>
        <dbReference type="EMBL" id="SFS09552.1"/>
    </source>
</evidence>
<reference evidence="9 10" key="1">
    <citation type="submission" date="2016-10" db="EMBL/GenBank/DDBJ databases">
        <authorList>
            <person name="de Groot N.N."/>
        </authorList>
    </citation>
    <scope>NUCLEOTIDE SEQUENCE [LARGE SCALE GENOMIC DNA]</scope>
    <source>
        <strain evidence="9 10">S5-249</strain>
    </source>
</reference>
<dbReference type="RefSeq" id="WP_093316172.1">
    <property type="nucleotide sequence ID" value="NZ_FOZG01000003.1"/>
</dbReference>
<evidence type="ECO:0000256" key="1">
    <source>
        <dbReference type="ARBA" id="ARBA00001962"/>
    </source>
</evidence>
<dbReference type="STRING" id="1166337.SAMN05192580_3294"/>
<evidence type="ECO:0000256" key="7">
    <source>
        <dbReference type="ARBA" id="ARBA00023027"/>
    </source>
</evidence>
<evidence type="ECO:0000256" key="3">
    <source>
        <dbReference type="ARBA" id="ARBA00022723"/>
    </source>
</evidence>
<dbReference type="EMBL" id="FOZG01000003">
    <property type="protein sequence ID" value="SFS09552.1"/>
    <property type="molecule type" value="Genomic_DNA"/>
</dbReference>
<dbReference type="InterPro" id="IPR036922">
    <property type="entry name" value="Rieske_2Fe-2S_sf"/>
</dbReference>
<dbReference type="PROSITE" id="PS00570">
    <property type="entry name" value="RING_HYDROXYL_ALPHA"/>
    <property type="match status" value="1"/>
</dbReference>
<keyword evidence="9" id="KW-0223">Dioxygenase</keyword>
<dbReference type="GO" id="GO:0005506">
    <property type="term" value="F:iron ion binding"/>
    <property type="evidence" value="ECO:0007669"/>
    <property type="project" value="InterPro"/>
</dbReference>
<comment type="cofactor">
    <cofactor evidence="1">
        <name>Fe cation</name>
        <dbReference type="ChEBI" id="CHEBI:24875"/>
    </cofactor>
</comment>
<dbReference type="SUPFAM" id="SSF50022">
    <property type="entry name" value="ISP domain"/>
    <property type="match status" value="1"/>
</dbReference>
<feature type="domain" description="Rieske" evidence="8">
    <location>
        <begin position="56"/>
        <end position="162"/>
    </location>
</feature>
<evidence type="ECO:0000313" key="10">
    <source>
        <dbReference type="Proteomes" id="UP000198824"/>
    </source>
</evidence>
<dbReference type="Pfam" id="PF00848">
    <property type="entry name" value="Ring_hydroxyl_A"/>
    <property type="match status" value="1"/>
</dbReference>
<keyword evidence="7" id="KW-0520">NAD</keyword>
<dbReference type="PROSITE" id="PS51296">
    <property type="entry name" value="RIESKE"/>
    <property type="match status" value="1"/>
</dbReference>
<dbReference type="CDD" id="cd03469">
    <property type="entry name" value="Rieske_RO_Alpha_N"/>
    <property type="match status" value="1"/>
</dbReference>
<evidence type="ECO:0000256" key="4">
    <source>
        <dbReference type="ARBA" id="ARBA00023002"/>
    </source>
</evidence>
<dbReference type="InterPro" id="IPR015881">
    <property type="entry name" value="ARHD_Rieske_2Fe_2S"/>
</dbReference>
<dbReference type="PRINTS" id="PR00090">
    <property type="entry name" value="RNGDIOXGNASE"/>
</dbReference>
<evidence type="ECO:0000256" key="6">
    <source>
        <dbReference type="ARBA" id="ARBA00023014"/>
    </source>
</evidence>
<dbReference type="InterPro" id="IPR017941">
    <property type="entry name" value="Rieske_2Fe-2S"/>
</dbReference>
<evidence type="ECO:0000256" key="5">
    <source>
        <dbReference type="ARBA" id="ARBA00023004"/>
    </source>
</evidence>
<keyword evidence="6" id="KW-0411">Iron-sulfur</keyword>
<proteinExistence type="predicted"/>
<organism evidence="9 10">
    <name type="scientific">Sphingomonas jatrophae</name>
    <dbReference type="NCBI Taxonomy" id="1166337"/>
    <lineage>
        <taxon>Bacteria</taxon>
        <taxon>Pseudomonadati</taxon>
        <taxon>Pseudomonadota</taxon>
        <taxon>Alphaproteobacteria</taxon>
        <taxon>Sphingomonadales</taxon>
        <taxon>Sphingomonadaceae</taxon>
        <taxon>Sphingomonas</taxon>
    </lineage>
</organism>
<dbReference type="AlphaFoldDB" id="A0A1I6M226"/>
<dbReference type="SUPFAM" id="SSF55961">
    <property type="entry name" value="Bet v1-like"/>
    <property type="match status" value="1"/>
</dbReference>
<protein>
    <submittedName>
        <fullName evidence="9">Phenylpropionate dioxygenase, large terminal subunit</fullName>
    </submittedName>
</protein>
<name>A0A1I6M226_9SPHN</name>
<keyword evidence="5" id="KW-0408">Iron</keyword>
<dbReference type="Proteomes" id="UP000198824">
    <property type="component" value="Unassembled WGS sequence"/>
</dbReference>
<dbReference type="InterPro" id="IPR001663">
    <property type="entry name" value="Rng_hydr_dOase-A"/>
</dbReference>
<dbReference type="GO" id="GO:0051537">
    <property type="term" value="F:2 iron, 2 sulfur cluster binding"/>
    <property type="evidence" value="ECO:0007669"/>
    <property type="project" value="UniProtKB-KW"/>
</dbReference>
<dbReference type="Gene3D" id="2.102.10.10">
    <property type="entry name" value="Rieske [2Fe-2S] iron-sulphur domain"/>
    <property type="match status" value="1"/>
</dbReference>
<evidence type="ECO:0000259" key="8">
    <source>
        <dbReference type="PROSITE" id="PS51296"/>
    </source>
</evidence>
<evidence type="ECO:0000256" key="2">
    <source>
        <dbReference type="ARBA" id="ARBA00022714"/>
    </source>
</evidence>
<dbReference type="OrthoDB" id="7458380at2"/>
<gene>
    <name evidence="9" type="ORF">SAMN05192580_3294</name>
</gene>
<keyword evidence="2" id="KW-0001">2Fe-2S</keyword>
<dbReference type="GO" id="GO:0051213">
    <property type="term" value="F:dioxygenase activity"/>
    <property type="evidence" value="ECO:0007669"/>
    <property type="project" value="UniProtKB-KW"/>
</dbReference>
<dbReference type="PANTHER" id="PTHR43756">
    <property type="entry name" value="CHOLINE MONOOXYGENASE, CHLOROPLASTIC"/>
    <property type="match status" value="1"/>
</dbReference>
<dbReference type="PANTHER" id="PTHR43756:SF5">
    <property type="entry name" value="CHOLINE MONOOXYGENASE, CHLOROPLASTIC"/>
    <property type="match status" value="1"/>
</dbReference>
<keyword evidence="10" id="KW-1185">Reference proteome</keyword>
<dbReference type="Gene3D" id="3.90.380.10">
    <property type="entry name" value="Naphthalene 1,2-dioxygenase Alpha Subunit, Chain A, domain 1"/>
    <property type="match status" value="1"/>
</dbReference>